<dbReference type="RefSeq" id="WP_100013479.1">
    <property type="nucleotide sequence ID" value="NZ_CP024727.1"/>
</dbReference>
<comment type="subcellular location">
    <subcellularLocation>
        <location evidence="1">Cell outer membrane</location>
    </subcellularLocation>
</comment>
<protein>
    <submittedName>
        <fullName evidence="9">Transporter</fullName>
    </submittedName>
</protein>
<dbReference type="Gene3D" id="1.20.1600.10">
    <property type="entry name" value="Outer membrane efflux proteins (OEP)"/>
    <property type="match status" value="1"/>
</dbReference>
<dbReference type="GO" id="GO:0015562">
    <property type="term" value="F:efflux transmembrane transporter activity"/>
    <property type="evidence" value="ECO:0007669"/>
    <property type="project" value="InterPro"/>
</dbReference>
<dbReference type="AlphaFoldDB" id="A0A2D3LHH3"/>
<dbReference type="SUPFAM" id="SSF56954">
    <property type="entry name" value="Outer membrane efflux proteins (OEP)"/>
    <property type="match status" value="1"/>
</dbReference>
<evidence type="ECO:0000256" key="2">
    <source>
        <dbReference type="ARBA" id="ARBA00007613"/>
    </source>
</evidence>
<evidence type="ECO:0000256" key="8">
    <source>
        <dbReference type="SAM" id="SignalP"/>
    </source>
</evidence>
<dbReference type="PANTHER" id="PTHR30026:SF20">
    <property type="entry name" value="OUTER MEMBRANE PROTEIN TOLC"/>
    <property type="match status" value="1"/>
</dbReference>
<reference evidence="9 10" key="1">
    <citation type="submission" date="2017-11" db="EMBL/GenBank/DDBJ databases">
        <title>Genome sequencing of Prevotella intermedia KCOM 1949.</title>
        <authorList>
            <person name="Kook J.-K."/>
            <person name="Park S.-N."/>
            <person name="Lim Y.K."/>
        </authorList>
    </citation>
    <scope>NUCLEOTIDE SEQUENCE [LARGE SCALE GENOMIC DNA]</scope>
    <source>
        <strain evidence="9 10">KCOM 1949</strain>
    </source>
</reference>
<dbReference type="GO" id="GO:0009279">
    <property type="term" value="C:cell outer membrane"/>
    <property type="evidence" value="ECO:0007669"/>
    <property type="project" value="UniProtKB-SubCell"/>
</dbReference>
<evidence type="ECO:0000256" key="7">
    <source>
        <dbReference type="ARBA" id="ARBA00023237"/>
    </source>
</evidence>
<comment type="similarity">
    <text evidence="2">Belongs to the outer membrane factor (OMF) (TC 1.B.17) family.</text>
</comment>
<keyword evidence="6" id="KW-0472">Membrane</keyword>
<dbReference type="GO" id="GO:0015288">
    <property type="term" value="F:porin activity"/>
    <property type="evidence" value="ECO:0007669"/>
    <property type="project" value="TreeGrafter"/>
</dbReference>
<evidence type="ECO:0000256" key="6">
    <source>
        <dbReference type="ARBA" id="ARBA00023136"/>
    </source>
</evidence>
<keyword evidence="7" id="KW-0998">Cell outer membrane</keyword>
<accession>A0A2D3LHH3</accession>
<keyword evidence="4" id="KW-1134">Transmembrane beta strand</keyword>
<evidence type="ECO:0000256" key="4">
    <source>
        <dbReference type="ARBA" id="ARBA00022452"/>
    </source>
</evidence>
<keyword evidence="8" id="KW-0732">Signal</keyword>
<keyword evidence="5" id="KW-0812">Transmembrane</keyword>
<dbReference type="EMBL" id="CP024727">
    <property type="protein sequence ID" value="ATV30014.1"/>
    <property type="molecule type" value="Genomic_DNA"/>
</dbReference>
<evidence type="ECO:0000256" key="1">
    <source>
        <dbReference type="ARBA" id="ARBA00004442"/>
    </source>
</evidence>
<proteinExistence type="inferred from homology"/>
<evidence type="ECO:0000313" key="10">
    <source>
        <dbReference type="Proteomes" id="UP000230742"/>
    </source>
</evidence>
<dbReference type="InterPro" id="IPR051906">
    <property type="entry name" value="TolC-like"/>
</dbReference>
<evidence type="ECO:0000256" key="3">
    <source>
        <dbReference type="ARBA" id="ARBA00022448"/>
    </source>
</evidence>
<organism evidence="9 10">
    <name type="scientific">Prevotella intermedia</name>
    <dbReference type="NCBI Taxonomy" id="28131"/>
    <lineage>
        <taxon>Bacteria</taxon>
        <taxon>Pseudomonadati</taxon>
        <taxon>Bacteroidota</taxon>
        <taxon>Bacteroidia</taxon>
        <taxon>Bacteroidales</taxon>
        <taxon>Prevotellaceae</taxon>
        <taxon>Prevotella</taxon>
    </lineage>
</organism>
<dbReference type="Proteomes" id="UP000230742">
    <property type="component" value="Chromosome 1"/>
</dbReference>
<dbReference type="PANTHER" id="PTHR30026">
    <property type="entry name" value="OUTER MEMBRANE PROTEIN TOLC"/>
    <property type="match status" value="1"/>
</dbReference>
<keyword evidence="3" id="KW-0813">Transport</keyword>
<sequence length="423" mass="48019">MKEKIITLVLLMLASVVQAQTLEECQQAAEKNYPIIKQYGLIAQTTELTVKNIQKGWLPQITASAQATYQSDVVSWPENMQRMYQQMGLNMKGLTKDQYKIGVDLQQIIYDGGAIGSQCSIARQEGKVQEAQTETNLYQVRKRVNEMYFSLLLLDEQIRLNDDVKALLLSSEKKLAAMVKGGTAATSDFDNVKAERLSVAQQNENLKSQRQMLQRMLSVFCGIEISNPEKPAAVETSASASNRPEIRLFDNQLKLAEVQEKALNTKLRPTLGLYAQGYYGYPGLNMFEDMISRKWSLNGIVGIKLSWNIGALYTHKNDKAKLKAQRELIENAREVFLFNNNMEQIQQTENVSRYRTMMQGDDEIIALRTNVRKAAESKLAHGIIDVNSLLREINNENAAKTQQAIHEIDMLKEMYNLKYTNNE</sequence>
<name>A0A2D3LHH3_PREIN</name>
<dbReference type="GO" id="GO:1990281">
    <property type="term" value="C:efflux pump complex"/>
    <property type="evidence" value="ECO:0007669"/>
    <property type="project" value="TreeGrafter"/>
</dbReference>
<feature type="signal peptide" evidence="8">
    <location>
        <begin position="1"/>
        <end position="19"/>
    </location>
</feature>
<dbReference type="InterPro" id="IPR003423">
    <property type="entry name" value="OMP_efflux"/>
</dbReference>
<dbReference type="Pfam" id="PF02321">
    <property type="entry name" value="OEP"/>
    <property type="match status" value="1"/>
</dbReference>
<evidence type="ECO:0000313" key="9">
    <source>
        <dbReference type="EMBL" id="ATV30014.1"/>
    </source>
</evidence>
<feature type="chain" id="PRO_5013904639" evidence="8">
    <location>
        <begin position="20"/>
        <end position="423"/>
    </location>
</feature>
<gene>
    <name evidence="9" type="ORF">CTM46_00180</name>
</gene>
<evidence type="ECO:0000256" key="5">
    <source>
        <dbReference type="ARBA" id="ARBA00022692"/>
    </source>
</evidence>